<keyword evidence="3" id="KW-1185">Reference proteome</keyword>
<sequence>MEVESKTQAPVVVRTTTSGKDGSADAKPSGGRTVSDTIARSLEAAQTAIDIKSGLAEARRNQAASQVSALKEQAGRLRVLSLFAPAAFAEFVTGMSKQLSATVSAYAQGGDPVAIRKDIRNLAEWVVRIDQQEAVPAEGAGEAGRAGQTGEVGGATWEDLVTEVRAWLAEDDARLAASRRSWFGNPKARTPEQAQDRALAKEAREVQLRLESMFTIAVSGIDDADRARDLSGRHRRTMNRLDEALITIDGWSRGISVRPPVGGLSILA</sequence>
<evidence type="ECO:0000313" key="3">
    <source>
        <dbReference type="Proteomes" id="UP001595528"/>
    </source>
</evidence>
<protein>
    <submittedName>
        <fullName evidence="2">Uncharacterized protein</fullName>
    </submittedName>
</protein>
<evidence type="ECO:0000256" key="1">
    <source>
        <dbReference type="SAM" id="MobiDB-lite"/>
    </source>
</evidence>
<evidence type="ECO:0000313" key="2">
    <source>
        <dbReference type="EMBL" id="MFC3225787.1"/>
    </source>
</evidence>
<name>A0ABV7KTW6_9PROT</name>
<dbReference type="Proteomes" id="UP001595528">
    <property type="component" value="Unassembled WGS sequence"/>
</dbReference>
<organism evidence="2 3">
    <name type="scientific">Marinibaculum pumilum</name>
    <dbReference type="NCBI Taxonomy" id="1766165"/>
    <lineage>
        <taxon>Bacteria</taxon>
        <taxon>Pseudomonadati</taxon>
        <taxon>Pseudomonadota</taxon>
        <taxon>Alphaproteobacteria</taxon>
        <taxon>Rhodospirillales</taxon>
        <taxon>Rhodospirillaceae</taxon>
        <taxon>Marinibaculum</taxon>
    </lineage>
</organism>
<dbReference type="RefSeq" id="WP_379897519.1">
    <property type="nucleotide sequence ID" value="NZ_JBHRTR010000004.1"/>
</dbReference>
<comment type="caution">
    <text evidence="2">The sequence shown here is derived from an EMBL/GenBank/DDBJ whole genome shotgun (WGS) entry which is preliminary data.</text>
</comment>
<accession>A0ABV7KTW6</accession>
<dbReference type="EMBL" id="JBHRTR010000004">
    <property type="protein sequence ID" value="MFC3225787.1"/>
    <property type="molecule type" value="Genomic_DNA"/>
</dbReference>
<reference evidence="3" key="1">
    <citation type="journal article" date="2019" name="Int. J. Syst. Evol. Microbiol.">
        <title>The Global Catalogue of Microorganisms (GCM) 10K type strain sequencing project: providing services to taxonomists for standard genome sequencing and annotation.</title>
        <authorList>
            <consortium name="The Broad Institute Genomics Platform"/>
            <consortium name="The Broad Institute Genome Sequencing Center for Infectious Disease"/>
            <person name="Wu L."/>
            <person name="Ma J."/>
        </authorList>
    </citation>
    <scope>NUCLEOTIDE SEQUENCE [LARGE SCALE GENOMIC DNA]</scope>
    <source>
        <strain evidence="3">KCTC 42964</strain>
    </source>
</reference>
<gene>
    <name evidence="2" type="ORF">ACFOGJ_00995</name>
</gene>
<feature type="region of interest" description="Disordered" evidence="1">
    <location>
        <begin position="1"/>
        <end position="33"/>
    </location>
</feature>
<proteinExistence type="predicted"/>